<keyword evidence="3" id="KW-0238">DNA-binding</keyword>
<comment type="caution">
    <text evidence="6">The sequence shown here is derived from an EMBL/GenBank/DDBJ whole genome shotgun (WGS) entry which is preliminary data.</text>
</comment>
<protein>
    <submittedName>
        <fullName evidence="6">LysR family transcriptional regulator</fullName>
    </submittedName>
</protein>
<dbReference type="PANTHER" id="PTHR30537:SF35">
    <property type="entry name" value="TRANSCRIPTIONAL REGULATORY PROTEIN"/>
    <property type="match status" value="1"/>
</dbReference>
<dbReference type="Pfam" id="PF00126">
    <property type="entry name" value="HTH_1"/>
    <property type="match status" value="1"/>
</dbReference>
<dbReference type="Proteomes" id="UP001499884">
    <property type="component" value="Unassembled WGS sequence"/>
</dbReference>
<gene>
    <name evidence="6" type="ORF">GCM10023082_00690</name>
</gene>
<evidence type="ECO:0000256" key="2">
    <source>
        <dbReference type="ARBA" id="ARBA00023015"/>
    </source>
</evidence>
<dbReference type="InterPro" id="IPR000847">
    <property type="entry name" value="LysR_HTH_N"/>
</dbReference>
<keyword evidence="7" id="KW-1185">Reference proteome</keyword>
<dbReference type="Gene3D" id="3.40.190.290">
    <property type="match status" value="1"/>
</dbReference>
<organism evidence="6 7">
    <name type="scientific">Streptomyces tremellae</name>
    <dbReference type="NCBI Taxonomy" id="1124239"/>
    <lineage>
        <taxon>Bacteria</taxon>
        <taxon>Bacillati</taxon>
        <taxon>Actinomycetota</taxon>
        <taxon>Actinomycetes</taxon>
        <taxon>Kitasatosporales</taxon>
        <taxon>Streptomycetaceae</taxon>
        <taxon>Streptomyces</taxon>
    </lineage>
</organism>
<dbReference type="SUPFAM" id="SSF46785">
    <property type="entry name" value="Winged helix' DNA-binding domain"/>
    <property type="match status" value="1"/>
</dbReference>
<dbReference type="SUPFAM" id="SSF53850">
    <property type="entry name" value="Periplasmic binding protein-like II"/>
    <property type="match status" value="1"/>
</dbReference>
<evidence type="ECO:0000256" key="1">
    <source>
        <dbReference type="ARBA" id="ARBA00009437"/>
    </source>
</evidence>
<evidence type="ECO:0000313" key="7">
    <source>
        <dbReference type="Proteomes" id="UP001499884"/>
    </source>
</evidence>
<reference evidence="7" key="1">
    <citation type="journal article" date="2019" name="Int. J. Syst. Evol. Microbiol.">
        <title>The Global Catalogue of Microorganisms (GCM) 10K type strain sequencing project: providing services to taxonomists for standard genome sequencing and annotation.</title>
        <authorList>
            <consortium name="The Broad Institute Genomics Platform"/>
            <consortium name="The Broad Institute Genome Sequencing Center for Infectious Disease"/>
            <person name="Wu L."/>
            <person name="Ma J."/>
        </authorList>
    </citation>
    <scope>NUCLEOTIDE SEQUENCE [LARGE SCALE GENOMIC DNA]</scope>
    <source>
        <strain evidence="7">JCM 30846</strain>
    </source>
</reference>
<keyword evidence="4" id="KW-0804">Transcription</keyword>
<dbReference type="InterPro" id="IPR005119">
    <property type="entry name" value="LysR_subst-bd"/>
</dbReference>
<accession>A0ABP7DJJ4</accession>
<dbReference type="RefSeq" id="WP_345639702.1">
    <property type="nucleotide sequence ID" value="NZ_BAABEP010000001.1"/>
</dbReference>
<dbReference type="InterPro" id="IPR036390">
    <property type="entry name" value="WH_DNA-bd_sf"/>
</dbReference>
<sequence>MDRLLAMRSLVAVADTGSYAGAAEWVRASPSSVSRHVAGLERHLGVRLVNRTARSVSLTEHGARYTAFARRVLDEIEREERSLTEADAGLSGTLSIVCPKWLGSLDLGDAIADFSVLHPEVEVRLSLGGVQDRAYAFLDDGFDVSFHTRPLRDAHVRLRRIADLPFVLCASPGYLREHGRPGTVHELAGHDCLTHDQELCWWLETPDGQQAHRIGRSAFGTNSYLALQKAAVRGRGVALLPLRSAHTAVEAGELEVLFQGRQRSLHAVHAAGVATPGRVRALLDFVSRWFKDSAPRGLRPAGSG</sequence>
<dbReference type="EMBL" id="BAABEP010000001">
    <property type="protein sequence ID" value="GAA3706578.1"/>
    <property type="molecule type" value="Genomic_DNA"/>
</dbReference>
<proteinExistence type="inferred from homology"/>
<dbReference type="Pfam" id="PF03466">
    <property type="entry name" value="LysR_substrate"/>
    <property type="match status" value="1"/>
</dbReference>
<dbReference type="CDD" id="cd08422">
    <property type="entry name" value="PBP2_CrgA_like"/>
    <property type="match status" value="1"/>
</dbReference>
<evidence type="ECO:0000313" key="6">
    <source>
        <dbReference type="EMBL" id="GAA3706578.1"/>
    </source>
</evidence>
<feature type="domain" description="HTH lysR-type" evidence="5">
    <location>
        <begin position="1"/>
        <end position="59"/>
    </location>
</feature>
<dbReference type="PROSITE" id="PS50931">
    <property type="entry name" value="HTH_LYSR"/>
    <property type="match status" value="1"/>
</dbReference>
<dbReference type="InterPro" id="IPR036388">
    <property type="entry name" value="WH-like_DNA-bd_sf"/>
</dbReference>
<dbReference type="PANTHER" id="PTHR30537">
    <property type="entry name" value="HTH-TYPE TRANSCRIPTIONAL REGULATOR"/>
    <property type="match status" value="1"/>
</dbReference>
<name>A0ABP7DJJ4_9ACTN</name>
<dbReference type="InterPro" id="IPR058163">
    <property type="entry name" value="LysR-type_TF_proteobact-type"/>
</dbReference>
<evidence type="ECO:0000256" key="3">
    <source>
        <dbReference type="ARBA" id="ARBA00023125"/>
    </source>
</evidence>
<keyword evidence="2" id="KW-0805">Transcription regulation</keyword>
<dbReference type="Gene3D" id="1.10.10.10">
    <property type="entry name" value="Winged helix-like DNA-binding domain superfamily/Winged helix DNA-binding domain"/>
    <property type="match status" value="1"/>
</dbReference>
<evidence type="ECO:0000259" key="5">
    <source>
        <dbReference type="PROSITE" id="PS50931"/>
    </source>
</evidence>
<comment type="similarity">
    <text evidence="1">Belongs to the LysR transcriptional regulatory family.</text>
</comment>
<evidence type="ECO:0000256" key="4">
    <source>
        <dbReference type="ARBA" id="ARBA00023163"/>
    </source>
</evidence>